<dbReference type="PROSITE" id="PS51819">
    <property type="entry name" value="VOC"/>
    <property type="match status" value="1"/>
</dbReference>
<gene>
    <name evidence="2" type="ORF">A9D14_02260</name>
</gene>
<dbReference type="Gene3D" id="3.30.720.120">
    <property type="match status" value="1"/>
</dbReference>
<dbReference type="KEGG" id="cman:A9D14_02260"/>
<evidence type="ECO:0000313" key="2">
    <source>
        <dbReference type="EMBL" id="ARU15218.1"/>
    </source>
</evidence>
<evidence type="ECO:0000313" key="3">
    <source>
        <dbReference type="Proteomes" id="UP000195807"/>
    </source>
</evidence>
<organism evidence="2 3">
    <name type="scientific">Croceicoccus marinus</name>
    <dbReference type="NCBI Taxonomy" id="450378"/>
    <lineage>
        <taxon>Bacteria</taxon>
        <taxon>Pseudomonadati</taxon>
        <taxon>Pseudomonadota</taxon>
        <taxon>Alphaproteobacteria</taxon>
        <taxon>Sphingomonadales</taxon>
        <taxon>Erythrobacteraceae</taxon>
        <taxon>Croceicoccus</taxon>
    </lineage>
</organism>
<dbReference type="SUPFAM" id="SSF54593">
    <property type="entry name" value="Glyoxalase/Bleomycin resistance protein/Dihydroxybiphenyl dioxygenase"/>
    <property type="match status" value="1"/>
</dbReference>
<accession>A0A1Z1F8T8</accession>
<evidence type="ECO:0000259" key="1">
    <source>
        <dbReference type="PROSITE" id="PS51819"/>
    </source>
</evidence>
<reference evidence="2 3" key="1">
    <citation type="submission" date="2017-01" db="EMBL/GenBank/DDBJ databases">
        <title>Complete genome sequence of esterase-producing bacterium Croceicoccus marinus E4A9.</title>
        <authorList>
            <person name="Wu Y.-H."/>
            <person name="Cheng H."/>
            <person name="Xu L."/>
            <person name="Huo Y.-Y."/>
            <person name="Wang C.-S."/>
            <person name="Xu X.-W."/>
        </authorList>
    </citation>
    <scope>NUCLEOTIDE SEQUENCE [LARGE SCALE GENOMIC DNA]</scope>
    <source>
        <strain evidence="2 3">E4A9</strain>
    </source>
</reference>
<dbReference type="EMBL" id="CP019602">
    <property type="protein sequence ID" value="ARU15218.1"/>
    <property type="molecule type" value="Genomic_DNA"/>
</dbReference>
<dbReference type="OrthoDB" id="9795306at2"/>
<keyword evidence="3" id="KW-1185">Reference proteome</keyword>
<proteinExistence type="predicted"/>
<dbReference type="Gene3D" id="3.30.720.110">
    <property type="match status" value="1"/>
</dbReference>
<dbReference type="AlphaFoldDB" id="A0A1Z1F8T8"/>
<feature type="domain" description="VOC" evidence="1">
    <location>
        <begin position="8"/>
        <end position="125"/>
    </location>
</feature>
<dbReference type="RefSeq" id="WP_066842589.1">
    <property type="nucleotide sequence ID" value="NZ_CP019602.1"/>
</dbReference>
<dbReference type="InterPro" id="IPR029068">
    <property type="entry name" value="Glyas_Bleomycin-R_OHBP_Dase"/>
</dbReference>
<dbReference type="Proteomes" id="UP000195807">
    <property type="component" value="Chromosome"/>
</dbReference>
<dbReference type="STRING" id="450378.GCA_001661675_00451"/>
<dbReference type="InterPro" id="IPR004360">
    <property type="entry name" value="Glyas_Fos-R_dOase_dom"/>
</dbReference>
<name>A0A1Z1F8T8_9SPHN</name>
<dbReference type="InterPro" id="IPR037523">
    <property type="entry name" value="VOC_core"/>
</dbReference>
<sequence length="134" mass="14915">MTDCKPAGYPAISPYAVLDDPEASLQFIEKLFGGRRLSVTQDDGGRIRHAAIRIGEAVLMMGEASREWPAAGAHLHFYMPDIDDIWHRALSLGATRVQEPMQRDDGDYRGGFRDPGGITWWIACAGTRDRKEPD</sequence>
<protein>
    <recommendedName>
        <fullName evidence="1">VOC domain-containing protein</fullName>
    </recommendedName>
</protein>
<dbReference type="Pfam" id="PF00903">
    <property type="entry name" value="Glyoxalase"/>
    <property type="match status" value="1"/>
</dbReference>